<dbReference type="EMBL" id="JAUJYW010000002">
    <property type="protein sequence ID" value="MDN8598658.1"/>
    <property type="molecule type" value="Genomic_DNA"/>
</dbReference>
<protein>
    <submittedName>
        <fullName evidence="1">Uncharacterized protein</fullName>
    </submittedName>
</protein>
<gene>
    <name evidence="1" type="ORF">Q0A17_04375</name>
</gene>
<dbReference type="RefSeq" id="WP_301697164.1">
    <property type="nucleotide sequence ID" value="NZ_JAUJYW010000002.1"/>
</dbReference>
<evidence type="ECO:0000313" key="1">
    <source>
        <dbReference type="EMBL" id="MDN8598658.1"/>
    </source>
</evidence>
<accession>A0ABT8PQQ4</accession>
<proteinExistence type="predicted"/>
<dbReference type="Proteomes" id="UP001174867">
    <property type="component" value="Unassembled WGS sequence"/>
</dbReference>
<sequence length="112" mass="11839">MKHAFTVNFVAKNIFKSEVCEVTEILIAKQSIGFIAENTDPESPSSRPVVTAFTVAGLVNESHCIGCAAQELFSVHTGLPSDVLGISANESERSPLAALLMAGVLSAALKRH</sequence>
<comment type="caution">
    <text evidence="1">The sequence shown here is derived from an EMBL/GenBank/DDBJ whole genome shotgun (WGS) entry which is preliminary data.</text>
</comment>
<name>A0ABT8PQQ4_9ENTR</name>
<evidence type="ECO:0000313" key="2">
    <source>
        <dbReference type="Proteomes" id="UP001174867"/>
    </source>
</evidence>
<reference evidence="1 2" key="1">
    <citation type="submission" date="2023-07" db="EMBL/GenBank/DDBJ databases">
        <title>Citrobacter selenititolerans sp. nov., isolated from seleniferous soil.</title>
        <authorList>
            <person name="Zhang S."/>
            <person name="Li K."/>
            <person name="Peng J."/>
            <person name="Wang H."/>
            <person name="Sun J."/>
            <person name="Guo Y."/>
        </authorList>
    </citation>
    <scope>NUCLEOTIDE SEQUENCE [LARGE SCALE GENOMIC DNA]</scope>
    <source>
        <strain evidence="1 2">S2-9</strain>
    </source>
</reference>
<organism evidence="1 2">
    <name type="scientific">Citrobacter enshiensis</name>
    <dbReference type="NCBI Taxonomy" id="2971264"/>
    <lineage>
        <taxon>Bacteria</taxon>
        <taxon>Pseudomonadati</taxon>
        <taxon>Pseudomonadota</taxon>
        <taxon>Gammaproteobacteria</taxon>
        <taxon>Enterobacterales</taxon>
        <taxon>Enterobacteriaceae</taxon>
        <taxon>Citrobacter</taxon>
    </lineage>
</organism>
<keyword evidence="2" id="KW-1185">Reference proteome</keyword>